<keyword evidence="2" id="KW-1185">Reference proteome</keyword>
<evidence type="ECO:0000313" key="1">
    <source>
        <dbReference type="EMBL" id="CAG8541112.1"/>
    </source>
</evidence>
<dbReference type="EMBL" id="CAJVPZ010004096">
    <property type="protein sequence ID" value="CAG8541112.1"/>
    <property type="molecule type" value="Genomic_DNA"/>
</dbReference>
<evidence type="ECO:0000313" key="2">
    <source>
        <dbReference type="Proteomes" id="UP000789396"/>
    </source>
</evidence>
<organism evidence="1 2">
    <name type="scientific">Racocetra fulgida</name>
    <dbReference type="NCBI Taxonomy" id="60492"/>
    <lineage>
        <taxon>Eukaryota</taxon>
        <taxon>Fungi</taxon>
        <taxon>Fungi incertae sedis</taxon>
        <taxon>Mucoromycota</taxon>
        <taxon>Glomeromycotina</taxon>
        <taxon>Glomeromycetes</taxon>
        <taxon>Diversisporales</taxon>
        <taxon>Gigasporaceae</taxon>
        <taxon>Racocetra</taxon>
    </lineage>
</organism>
<dbReference type="Proteomes" id="UP000789396">
    <property type="component" value="Unassembled WGS sequence"/>
</dbReference>
<name>A0A9N9AQB2_9GLOM</name>
<gene>
    <name evidence="1" type="ORF">RFULGI_LOCUS4227</name>
</gene>
<reference evidence="1" key="1">
    <citation type="submission" date="2021-06" db="EMBL/GenBank/DDBJ databases">
        <authorList>
            <person name="Kallberg Y."/>
            <person name="Tangrot J."/>
            <person name="Rosling A."/>
        </authorList>
    </citation>
    <scope>NUCLEOTIDE SEQUENCE</scope>
    <source>
        <strain evidence="1">IN212</strain>
    </source>
</reference>
<sequence>MIENNQDIQLGQIIVMDPLVTKYRGRPPTKRLKSLSKSQGYKESAHAHHLMNLQGHNLPIALSAVDLNNNYTIDSNSNALYNE</sequence>
<comment type="caution">
    <text evidence="1">The sequence shown here is derived from an EMBL/GenBank/DDBJ whole genome shotgun (WGS) entry which is preliminary data.</text>
</comment>
<dbReference type="AlphaFoldDB" id="A0A9N9AQB2"/>
<proteinExistence type="predicted"/>
<accession>A0A9N9AQB2</accession>
<protein>
    <submittedName>
        <fullName evidence="1">113_t:CDS:1</fullName>
    </submittedName>
</protein>
<feature type="non-terminal residue" evidence="1">
    <location>
        <position position="83"/>
    </location>
</feature>